<dbReference type="EnsemblMetazoa" id="Aqu2.1.22041_001">
    <property type="protein sequence ID" value="Aqu2.1.22041_001"/>
    <property type="gene ID" value="Aqu2.1.22041"/>
</dbReference>
<name>A0A1X7U3K9_AMPQE</name>
<feature type="region of interest" description="Disordered" evidence="1">
    <location>
        <begin position="1"/>
        <end position="25"/>
    </location>
</feature>
<accession>A0A1X7U3K9</accession>
<evidence type="ECO:0000256" key="1">
    <source>
        <dbReference type="SAM" id="MobiDB-lite"/>
    </source>
</evidence>
<proteinExistence type="predicted"/>
<dbReference type="InParanoid" id="A0A1X7U3K9"/>
<evidence type="ECO:0000313" key="2">
    <source>
        <dbReference type="EnsemblMetazoa" id="Aqu2.1.22041_001"/>
    </source>
</evidence>
<dbReference type="AlphaFoldDB" id="A0A1X7U3K9"/>
<feature type="compositionally biased region" description="Basic and acidic residues" evidence="1">
    <location>
        <begin position="1"/>
        <end position="13"/>
    </location>
</feature>
<reference evidence="2" key="1">
    <citation type="submission" date="2017-05" db="UniProtKB">
        <authorList>
            <consortium name="EnsemblMetazoa"/>
        </authorList>
    </citation>
    <scope>IDENTIFICATION</scope>
</reference>
<sequence>MEEKKEGKAKEKETEDCDDFDPPLFDPEVAEELQVSDLKLESATPYLQLF</sequence>
<organism evidence="2">
    <name type="scientific">Amphimedon queenslandica</name>
    <name type="common">Sponge</name>
    <dbReference type="NCBI Taxonomy" id="400682"/>
    <lineage>
        <taxon>Eukaryota</taxon>
        <taxon>Metazoa</taxon>
        <taxon>Porifera</taxon>
        <taxon>Demospongiae</taxon>
        <taxon>Heteroscleromorpha</taxon>
        <taxon>Haplosclerida</taxon>
        <taxon>Niphatidae</taxon>
        <taxon>Amphimedon</taxon>
    </lineage>
</organism>
<protein>
    <submittedName>
        <fullName evidence="2">Uncharacterized protein</fullName>
    </submittedName>
</protein>